<dbReference type="InterPro" id="IPR001030">
    <property type="entry name" value="Acoase/IPM_deHydtase_lsu_aba"/>
</dbReference>
<dbReference type="SUPFAM" id="SSF53732">
    <property type="entry name" value="Aconitase iron-sulfur domain"/>
    <property type="match status" value="1"/>
</dbReference>
<evidence type="ECO:0000256" key="1">
    <source>
        <dbReference type="ARBA" id="ARBA00022723"/>
    </source>
</evidence>
<dbReference type="PRINTS" id="PR00415">
    <property type="entry name" value="ACONITASE"/>
</dbReference>
<evidence type="ECO:0000256" key="2">
    <source>
        <dbReference type="ARBA" id="ARBA00023004"/>
    </source>
</evidence>
<dbReference type="EMBL" id="JBBWWR010000021">
    <property type="protein sequence ID" value="KAK8937699.1"/>
    <property type="molecule type" value="Genomic_DNA"/>
</dbReference>
<dbReference type="Proteomes" id="UP001412067">
    <property type="component" value="Unassembled WGS sequence"/>
</dbReference>
<dbReference type="PROSITE" id="PS01244">
    <property type="entry name" value="ACONITASE_2"/>
    <property type="match status" value="1"/>
</dbReference>
<gene>
    <name evidence="5" type="ORF">KSP40_PGU011150</name>
</gene>
<dbReference type="PANTHER" id="PTHR11670">
    <property type="entry name" value="ACONITASE/IRON-RESPONSIVE ELEMENT FAMILY MEMBER"/>
    <property type="match status" value="1"/>
</dbReference>
<keyword evidence="3" id="KW-0411">Iron-sulfur</keyword>
<evidence type="ECO:0000256" key="3">
    <source>
        <dbReference type="ARBA" id="ARBA00023014"/>
    </source>
</evidence>
<keyword evidence="6" id="KW-1185">Reference proteome</keyword>
<dbReference type="InterPro" id="IPR018136">
    <property type="entry name" value="Aconitase_4Fe-4S_BS"/>
</dbReference>
<evidence type="ECO:0000259" key="4">
    <source>
        <dbReference type="Pfam" id="PF00330"/>
    </source>
</evidence>
<accession>A0ABR2LC75</accession>
<dbReference type="Pfam" id="PF00330">
    <property type="entry name" value="Aconitase"/>
    <property type="match status" value="1"/>
</dbReference>
<proteinExistence type="predicted"/>
<organism evidence="5 6">
    <name type="scientific">Platanthera guangdongensis</name>
    <dbReference type="NCBI Taxonomy" id="2320717"/>
    <lineage>
        <taxon>Eukaryota</taxon>
        <taxon>Viridiplantae</taxon>
        <taxon>Streptophyta</taxon>
        <taxon>Embryophyta</taxon>
        <taxon>Tracheophyta</taxon>
        <taxon>Spermatophyta</taxon>
        <taxon>Magnoliopsida</taxon>
        <taxon>Liliopsida</taxon>
        <taxon>Asparagales</taxon>
        <taxon>Orchidaceae</taxon>
        <taxon>Orchidoideae</taxon>
        <taxon>Orchideae</taxon>
        <taxon>Orchidinae</taxon>
        <taxon>Platanthera</taxon>
    </lineage>
</organism>
<dbReference type="InterPro" id="IPR015931">
    <property type="entry name" value="Acnase/IPM_dHydase_lsu_aba_1/3"/>
</dbReference>
<comment type="caution">
    <text evidence="5">The sequence shown here is derived from an EMBL/GenBank/DDBJ whole genome shotgun (WGS) entry which is preliminary data.</text>
</comment>
<dbReference type="InterPro" id="IPR036008">
    <property type="entry name" value="Aconitase_4Fe-4S_dom"/>
</dbReference>
<dbReference type="PROSITE" id="PS00450">
    <property type="entry name" value="ACONITASE_1"/>
    <property type="match status" value="1"/>
</dbReference>
<evidence type="ECO:0000313" key="5">
    <source>
        <dbReference type="EMBL" id="KAK8937699.1"/>
    </source>
</evidence>
<reference evidence="5 6" key="1">
    <citation type="journal article" date="2022" name="Nat. Plants">
        <title>Genomes of leafy and leafless Platanthera orchids illuminate the evolution of mycoheterotrophy.</title>
        <authorList>
            <person name="Li M.H."/>
            <person name="Liu K.W."/>
            <person name="Li Z."/>
            <person name="Lu H.C."/>
            <person name="Ye Q.L."/>
            <person name="Zhang D."/>
            <person name="Wang J.Y."/>
            <person name="Li Y.F."/>
            <person name="Zhong Z.M."/>
            <person name="Liu X."/>
            <person name="Yu X."/>
            <person name="Liu D.K."/>
            <person name="Tu X.D."/>
            <person name="Liu B."/>
            <person name="Hao Y."/>
            <person name="Liao X.Y."/>
            <person name="Jiang Y.T."/>
            <person name="Sun W.H."/>
            <person name="Chen J."/>
            <person name="Chen Y.Q."/>
            <person name="Ai Y."/>
            <person name="Zhai J.W."/>
            <person name="Wu S.S."/>
            <person name="Zhou Z."/>
            <person name="Hsiao Y.Y."/>
            <person name="Wu W.L."/>
            <person name="Chen Y.Y."/>
            <person name="Lin Y.F."/>
            <person name="Hsu J.L."/>
            <person name="Li C.Y."/>
            <person name="Wang Z.W."/>
            <person name="Zhao X."/>
            <person name="Zhong W.Y."/>
            <person name="Ma X.K."/>
            <person name="Ma L."/>
            <person name="Huang J."/>
            <person name="Chen G.Z."/>
            <person name="Huang M.Z."/>
            <person name="Huang L."/>
            <person name="Peng D.H."/>
            <person name="Luo Y.B."/>
            <person name="Zou S.Q."/>
            <person name="Chen S.P."/>
            <person name="Lan S."/>
            <person name="Tsai W.C."/>
            <person name="Van de Peer Y."/>
            <person name="Liu Z.J."/>
        </authorList>
    </citation>
    <scope>NUCLEOTIDE SEQUENCE [LARGE SCALE GENOMIC DNA]</scope>
    <source>
        <strain evidence="5">Lor288</strain>
    </source>
</reference>
<feature type="domain" description="Aconitase/3-isopropylmalate dehydratase large subunit alpha/beta/alpha" evidence="4">
    <location>
        <begin position="129"/>
        <end position="272"/>
    </location>
</feature>
<keyword evidence="2" id="KW-0408">Iron</keyword>
<dbReference type="Gene3D" id="3.30.499.10">
    <property type="entry name" value="Aconitase, domain 3"/>
    <property type="match status" value="1"/>
</dbReference>
<protein>
    <submittedName>
        <fullName evidence="5">Aconitate hydratase, cytoplasmic</fullName>
    </submittedName>
</protein>
<keyword evidence="1" id="KW-0479">Metal-binding</keyword>
<sequence length="293" mass="32278">MVASNRRHSSAIIAAFSTVKDGVFEYEALLRTLHVSVLGNVIYLQVAQIRNGFDRRWCTHRGGGATNVNKSNYLKLPLNGIHLKNFWMGREILLHPRLILLLDEGTHFIVSWIFCNGSFGPSHEKEMGRPHDRVLLKEMKADWHSCLDSKVGFKGFAVPKESQNKVVKFDFHWQPAELKHGSVVIAVITSCTNTSNPSVMLGAGLVAKKACELGLEVKPWIKTSLAPGSGVVTKYLLKSGLQQYLNQQGFHIVGYGCTTCIGNSGDLDKTIATSISENGSKLCCLLVFSPLPN</sequence>
<evidence type="ECO:0000313" key="6">
    <source>
        <dbReference type="Proteomes" id="UP001412067"/>
    </source>
</evidence>
<name>A0ABR2LC75_9ASPA</name>
<dbReference type="InterPro" id="IPR006249">
    <property type="entry name" value="Aconitase/IRP2"/>
</dbReference>